<dbReference type="Gene3D" id="1.25.40.10">
    <property type="entry name" value="Tetratricopeptide repeat domain"/>
    <property type="match status" value="1"/>
</dbReference>
<accession>A0A7Z0TQQ7</accession>
<keyword evidence="1" id="KW-0677">Repeat</keyword>
<dbReference type="InterPro" id="IPR013105">
    <property type="entry name" value="TPR_2"/>
</dbReference>
<reference evidence="4" key="1">
    <citation type="submission" date="2020-06" db="EMBL/GenBank/DDBJ databases">
        <title>Whole Genome Sequence of Bradyrhizobium sp. Strain 323S2.</title>
        <authorList>
            <person name="Bromfield E.S.P."/>
        </authorList>
    </citation>
    <scope>NUCLEOTIDE SEQUENCE [LARGE SCALE GENOMIC DNA]</scope>
    <source>
        <strain evidence="4">323S2</strain>
    </source>
</reference>
<feature type="repeat" description="TPR" evidence="3">
    <location>
        <begin position="91"/>
        <end position="124"/>
    </location>
</feature>
<evidence type="ECO:0000256" key="2">
    <source>
        <dbReference type="ARBA" id="ARBA00022803"/>
    </source>
</evidence>
<dbReference type="PROSITE" id="PS50005">
    <property type="entry name" value="TPR"/>
    <property type="match status" value="1"/>
</dbReference>
<dbReference type="InterPro" id="IPR011990">
    <property type="entry name" value="TPR-like_helical_dom_sf"/>
</dbReference>
<evidence type="ECO:0000256" key="3">
    <source>
        <dbReference type="PROSITE-ProRule" id="PRU00339"/>
    </source>
</evidence>
<evidence type="ECO:0000256" key="1">
    <source>
        <dbReference type="ARBA" id="ARBA00022737"/>
    </source>
</evidence>
<gene>
    <name evidence="4" type="ORF">G6321_09170</name>
</gene>
<dbReference type="EMBL" id="JACBFH010000001">
    <property type="protein sequence ID" value="NYY88625.1"/>
    <property type="molecule type" value="Genomic_DNA"/>
</dbReference>
<dbReference type="SMART" id="SM00028">
    <property type="entry name" value="TPR"/>
    <property type="match status" value="3"/>
</dbReference>
<dbReference type="Pfam" id="PF07719">
    <property type="entry name" value="TPR_2"/>
    <property type="match status" value="1"/>
</dbReference>
<name>A0A7Z0TQQ7_9BRAD</name>
<sequence length="185" mass="20641">MGKSYGEFREEFDRHIGHVNSENAALPWDRLGHWAQDDEDWAEAERCFRKAYDLAGGEYGYCLAIALKALERFDESVPLLLEQAQIVQPDAMSWFQLATAYASVGWWREAIDAYERALALDPDYAVAMFDLGGAHWNSGDAATAAEVWAAALERFPDHELSGKLRCNFSFLFSDPAAGQPGDGAR</sequence>
<proteinExistence type="predicted"/>
<evidence type="ECO:0000313" key="4">
    <source>
        <dbReference type="EMBL" id="NYY88625.1"/>
    </source>
</evidence>
<organism evidence="4">
    <name type="scientific">Bradyrhizobium barranii subsp. barranii</name>
    <dbReference type="NCBI Taxonomy" id="2823807"/>
    <lineage>
        <taxon>Bacteria</taxon>
        <taxon>Pseudomonadati</taxon>
        <taxon>Pseudomonadota</taxon>
        <taxon>Alphaproteobacteria</taxon>
        <taxon>Hyphomicrobiales</taxon>
        <taxon>Nitrobacteraceae</taxon>
        <taxon>Bradyrhizobium</taxon>
        <taxon>Bradyrhizobium barranii</taxon>
    </lineage>
</organism>
<protein>
    <submittedName>
        <fullName evidence="4">Tetratricopeptide repeat protein</fullName>
    </submittedName>
</protein>
<keyword evidence="2 3" id="KW-0802">TPR repeat</keyword>
<dbReference type="SUPFAM" id="SSF48452">
    <property type="entry name" value="TPR-like"/>
    <property type="match status" value="1"/>
</dbReference>
<comment type="caution">
    <text evidence="4">The sequence shown here is derived from an EMBL/GenBank/DDBJ whole genome shotgun (WGS) entry which is preliminary data.</text>
</comment>
<dbReference type="AlphaFoldDB" id="A0A7Z0TQQ7"/>
<dbReference type="PROSITE" id="PS50293">
    <property type="entry name" value="TPR_REGION"/>
    <property type="match status" value="1"/>
</dbReference>
<dbReference type="InterPro" id="IPR019734">
    <property type="entry name" value="TPR_rpt"/>
</dbReference>